<dbReference type="EMBL" id="DOEK01000035">
    <property type="protein sequence ID" value="HBP31096.1"/>
    <property type="molecule type" value="Genomic_DNA"/>
</dbReference>
<evidence type="ECO:0000313" key="1">
    <source>
        <dbReference type="EMBL" id="HBP31096.1"/>
    </source>
</evidence>
<protein>
    <submittedName>
        <fullName evidence="1">Uncharacterized protein</fullName>
    </submittedName>
</protein>
<accession>A0A356LJD7</accession>
<evidence type="ECO:0000313" key="2">
    <source>
        <dbReference type="Proteomes" id="UP000264036"/>
    </source>
</evidence>
<organism evidence="1 2">
    <name type="scientific">Advenella kashmirensis</name>
    <dbReference type="NCBI Taxonomy" id="310575"/>
    <lineage>
        <taxon>Bacteria</taxon>
        <taxon>Pseudomonadati</taxon>
        <taxon>Pseudomonadota</taxon>
        <taxon>Betaproteobacteria</taxon>
        <taxon>Burkholderiales</taxon>
        <taxon>Alcaligenaceae</taxon>
    </lineage>
</organism>
<proteinExistence type="predicted"/>
<comment type="caution">
    <text evidence="1">The sequence shown here is derived from an EMBL/GenBank/DDBJ whole genome shotgun (WGS) entry which is preliminary data.</text>
</comment>
<name>A0A356LJD7_9BURK</name>
<dbReference type="Proteomes" id="UP000264036">
    <property type="component" value="Unassembled WGS sequence"/>
</dbReference>
<gene>
    <name evidence="1" type="ORF">DD666_17005</name>
</gene>
<dbReference type="AlphaFoldDB" id="A0A356LJD7"/>
<reference evidence="1 2" key="1">
    <citation type="journal article" date="2018" name="Nat. Biotechnol.">
        <title>A standardized bacterial taxonomy based on genome phylogeny substantially revises the tree of life.</title>
        <authorList>
            <person name="Parks D.H."/>
            <person name="Chuvochina M."/>
            <person name="Waite D.W."/>
            <person name="Rinke C."/>
            <person name="Skarshewski A."/>
            <person name="Chaumeil P.A."/>
            <person name="Hugenholtz P."/>
        </authorList>
    </citation>
    <scope>NUCLEOTIDE SEQUENCE [LARGE SCALE GENOMIC DNA]</scope>
    <source>
        <strain evidence="1">UBA10707</strain>
    </source>
</reference>
<sequence>MANSNTEHSRKLRAKTATESAKRLIAAGIIKKITFRLNTDLANEFDAIAHERGLSRPATLQMLCDMYRQQNAK</sequence>